<evidence type="ECO:0000259" key="13">
    <source>
        <dbReference type="Pfam" id="PF01593"/>
    </source>
</evidence>
<dbReference type="GO" id="GO:0006783">
    <property type="term" value="P:heme biosynthetic process"/>
    <property type="evidence" value="ECO:0007669"/>
    <property type="project" value="UniProtKB-UniRule"/>
</dbReference>
<dbReference type="SUPFAM" id="SSF54373">
    <property type="entry name" value="FAD-linked reductases, C-terminal domain"/>
    <property type="match status" value="1"/>
</dbReference>
<dbReference type="Gene3D" id="3.90.660.20">
    <property type="entry name" value="Protoporphyrinogen oxidase, mitochondrial, domain 2"/>
    <property type="match status" value="1"/>
</dbReference>
<keyword evidence="11 12" id="KW-0350">Heme biosynthesis</keyword>
<evidence type="ECO:0000256" key="6">
    <source>
        <dbReference type="ARBA" id="ARBA00012402"/>
    </source>
</evidence>
<evidence type="ECO:0000256" key="7">
    <source>
        <dbReference type="ARBA" id="ARBA00019046"/>
    </source>
</evidence>
<dbReference type="KEGG" id="asun:KG104_13610"/>
<name>A0A975S540_9MICC</name>
<dbReference type="Gene3D" id="1.10.3110.10">
    <property type="entry name" value="protoporphyrinogen ix oxidase, domain 3"/>
    <property type="match status" value="1"/>
</dbReference>
<evidence type="ECO:0000313" key="14">
    <source>
        <dbReference type="EMBL" id="QWQ35502.1"/>
    </source>
</evidence>
<comment type="catalytic activity">
    <reaction evidence="1">
        <text>coproporphyrinogen III + 3 O2 = coproporphyrin III + 3 H2O2</text>
        <dbReference type="Rhea" id="RHEA:43436"/>
        <dbReference type="ChEBI" id="CHEBI:15379"/>
        <dbReference type="ChEBI" id="CHEBI:16240"/>
        <dbReference type="ChEBI" id="CHEBI:57309"/>
        <dbReference type="ChEBI" id="CHEBI:131725"/>
        <dbReference type="EC" id="1.3.3.15"/>
    </reaction>
    <physiologicalReaction direction="left-to-right" evidence="1">
        <dbReference type="Rhea" id="RHEA:43437"/>
    </physiologicalReaction>
</comment>
<evidence type="ECO:0000256" key="5">
    <source>
        <dbReference type="ARBA" id="ARBA00008310"/>
    </source>
</evidence>
<dbReference type="InterPro" id="IPR002937">
    <property type="entry name" value="Amino_oxidase"/>
</dbReference>
<dbReference type="InterPro" id="IPR036188">
    <property type="entry name" value="FAD/NAD-bd_sf"/>
</dbReference>
<reference evidence="14" key="1">
    <citation type="submission" date="2021-06" db="EMBL/GenBank/DDBJ databases">
        <title>Novel species in genus Arthrobacter.</title>
        <authorList>
            <person name="Zhang G."/>
        </authorList>
    </citation>
    <scope>NUCLEOTIDE SEQUENCE</scope>
    <source>
        <strain evidence="14">Zg-ZUI122</strain>
    </source>
</reference>
<evidence type="ECO:0000313" key="15">
    <source>
        <dbReference type="Proteomes" id="UP000680588"/>
    </source>
</evidence>
<dbReference type="NCBIfam" id="TIGR00562">
    <property type="entry name" value="proto_IX_ox"/>
    <property type="match status" value="1"/>
</dbReference>
<keyword evidence="12" id="KW-0963">Cytoplasm</keyword>
<dbReference type="EC" id="1.3.3.15" evidence="6 12"/>
<dbReference type="InterPro" id="IPR004572">
    <property type="entry name" value="Protoporphyrinogen_oxidase"/>
</dbReference>
<organism evidence="14 15">
    <name type="scientific">Arthrobacter sunyaminii</name>
    <dbReference type="NCBI Taxonomy" id="2816859"/>
    <lineage>
        <taxon>Bacteria</taxon>
        <taxon>Bacillati</taxon>
        <taxon>Actinomycetota</taxon>
        <taxon>Actinomycetes</taxon>
        <taxon>Micrococcales</taxon>
        <taxon>Micrococcaceae</taxon>
        <taxon>Arthrobacter</taxon>
    </lineage>
</organism>
<evidence type="ECO:0000256" key="12">
    <source>
        <dbReference type="RuleBase" id="RU364052"/>
    </source>
</evidence>
<evidence type="ECO:0000256" key="1">
    <source>
        <dbReference type="ARBA" id="ARBA00001755"/>
    </source>
</evidence>
<proteinExistence type="inferred from homology"/>
<dbReference type="RefSeq" id="WP_207347957.1">
    <property type="nucleotide sequence ID" value="NZ_CP076456.1"/>
</dbReference>
<dbReference type="InterPro" id="IPR050464">
    <property type="entry name" value="Zeta_carotene_desat/Oxidored"/>
</dbReference>
<dbReference type="PANTHER" id="PTHR42923:SF3">
    <property type="entry name" value="PROTOPORPHYRINOGEN OXIDASE"/>
    <property type="match status" value="1"/>
</dbReference>
<comment type="cofactor">
    <cofactor evidence="2 12">
        <name>FAD</name>
        <dbReference type="ChEBI" id="CHEBI:57692"/>
    </cofactor>
</comment>
<evidence type="ECO:0000256" key="11">
    <source>
        <dbReference type="ARBA" id="ARBA00023133"/>
    </source>
</evidence>
<dbReference type="PRINTS" id="PR00420">
    <property type="entry name" value="RNGMNOXGNASE"/>
</dbReference>
<keyword evidence="10 12" id="KW-0560">Oxidoreductase</keyword>
<comment type="similarity">
    <text evidence="5 12">Belongs to the protoporphyrinogen/coproporphyrinogen oxidase family. Coproporphyrinogen III oxidase subfamily.</text>
</comment>
<evidence type="ECO:0000256" key="2">
    <source>
        <dbReference type="ARBA" id="ARBA00001974"/>
    </source>
</evidence>
<gene>
    <name evidence="14" type="primary">hemG</name>
    <name evidence="14" type="ORF">KG104_13610</name>
</gene>
<dbReference type="EMBL" id="CP076456">
    <property type="protein sequence ID" value="QWQ35502.1"/>
    <property type="molecule type" value="Genomic_DNA"/>
</dbReference>
<comment type="pathway">
    <text evidence="4 12">Porphyrin-containing compound metabolism; protoheme biosynthesis.</text>
</comment>
<keyword evidence="15" id="KW-1185">Reference proteome</keyword>
<protein>
    <recommendedName>
        <fullName evidence="7 12">Coproporphyrinogen III oxidase</fullName>
        <ecNumber evidence="6 12">1.3.3.15</ecNumber>
    </recommendedName>
</protein>
<evidence type="ECO:0000256" key="9">
    <source>
        <dbReference type="ARBA" id="ARBA00022827"/>
    </source>
</evidence>
<keyword evidence="8 12" id="KW-0285">Flavoprotein</keyword>
<dbReference type="PANTHER" id="PTHR42923">
    <property type="entry name" value="PROTOPORPHYRINOGEN OXIDASE"/>
    <property type="match status" value="1"/>
</dbReference>
<dbReference type="Pfam" id="PF01593">
    <property type="entry name" value="Amino_oxidase"/>
    <property type="match status" value="1"/>
</dbReference>
<evidence type="ECO:0000256" key="8">
    <source>
        <dbReference type="ARBA" id="ARBA00022630"/>
    </source>
</evidence>
<dbReference type="GO" id="GO:0005737">
    <property type="term" value="C:cytoplasm"/>
    <property type="evidence" value="ECO:0007669"/>
    <property type="project" value="UniProtKB-SubCell"/>
</dbReference>
<dbReference type="Proteomes" id="UP000680588">
    <property type="component" value="Chromosome"/>
</dbReference>
<comment type="function">
    <text evidence="3 12">Involved in coproporphyrin-dependent heme b biosynthesis. Catalyzes the oxidation of coproporphyrinogen III to coproporphyrin III.</text>
</comment>
<evidence type="ECO:0000256" key="10">
    <source>
        <dbReference type="ARBA" id="ARBA00023002"/>
    </source>
</evidence>
<comment type="subcellular location">
    <subcellularLocation>
        <location evidence="12">Cytoplasm</location>
    </subcellularLocation>
</comment>
<evidence type="ECO:0000256" key="3">
    <source>
        <dbReference type="ARBA" id="ARBA00002185"/>
    </source>
</evidence>
<keyword evidence="9 12" id="KW-0274">FAD</keyword>
<evidence type="ECO:0000256" key="4">
    <source>
        <dbReference type="ARBA" id="ARBA00004744"/>
    </source>
</evidence>
<accession>A0A975S540</accession>
<dbReference type="AlphaFoldDB" id="A0A975S540"/>
<dbReference type="GO" id="GO:0004729">
    <property type="term" value="F:oxygen-dependent protoporphyrinogen oxidase activity"/>
    <property type="evidence" value="ECO:0007669"/>
    <property type="project" value="UniProtKB-UniRule"/>
</dbReference>
<dbReference type="SUPFAM" id="SSF51905">
    <property type="entry name" value="FAD/NAD(P)-binding domain"/>
    <property type="match status" value="1"/>
</dbReference>
<dbReference type="Gene3D" id="3.50.50.60">
    <property type="entry name" value="FAD/NAD(P)-binding domain"/>
    <property type="match status" value="1"/>
</dbReference>
<sequence>MPHRPVLPHLPAALSHFPTARKAVPDAVPEAPGPAPRTAVVVGGGISGLIAARDLARSGISVTLLEAGTELGGCVGAHSVAGLTLDSGAESFATRSRAVPELIEELGLGDAVVQPNRDGAWLQLAGEDTAAAAQRMPQSGLLGIPADPRAPEIVQAIGRTGSARAALDKVLPVGSLARRETVSLGEVVRARMGDAVLRRLVAPVVGGVYSSDPDVLDVDSVAPGLRTALAKHGSLAGAVASIRASAPAGSAVAGLAGGMGMLTRALEKDLLALGVNVRTGAAVTAVGHSGSGWTVSVAGDQAPEAETIAADSLVMATDGPCAADLLAGTVPELAAARPGPGPGVALVTLVVDQPDLDAHPRGTGVLVAADVDAVDAKALTHATAKWQWLADSTGPGTHVLRLSYGRALSAADAAAAARPSPVERDDEDLFAQALADASVLLQVPLGVDDVVGWDVVRWVGALPSAAVGHRDRVAAVRAAVEKVAGLEVVGAWLAGTGLAAVTADTRTRIAGLVDQLDRQ</sequence>
<feature type="domain" description="Amine oxidase" evidence="13">
    <location>
        <begin position="46"/>
        <end position="494"/>
    </location>
</feature>